<evidence type="ECO:0000313" key="1">
    <source>
        <dbReference type="EMBL" id="GFY50778.1"/>
    </source>
</evidence>
<proteinExistence type="predicted"/>
<dbReference type="AlphaFoldDB" id="A0A8X7C1J6"/>
<dbReference type="Proteomes" id="UP000886998">
    <property type="component" value="Unassembled WGS sequence"/>
</dbReference>
<sequence>MSALVTQTEWLLFCRHLNTRGIAVHVFKEMEKKKKKTFEDLCHILSILTTLDRIDAYGELFHGADGDSLLLDSKDP</sequence>
<reference evidence="1" key="1">
    <citation type="submission" date="2020-08" db="EMBL/GenBank/DDBJ databases">
        <title>Multicomponent nature underlies the extraordinary mechanical properties of spider dragline silk.</title>
        <authorList>
            <person name="Kono N."/>
            <person name="Nakamura H."/>
            <person name="Mori M."/>
            <person name="Yoshida Y."/>
            <person name="Ohtoshi R."/>
            <person name="Malay A.D."/>
            <person name="Moran D.A.P."/>
            <person name="Tomita M."/>
            <person name="Numata K."/>
            <person name="Arakawa K."/>
        </authorList>
    </citation>
    <scope>NUCLEOTIDE SEQUENCE</scope>
</reference>
<organism evidence="1 2">
    <name type="scientific">Trichonephila inaurata madagascariensis</name>
    <dbReference type="NCBI Taxonomy" id="2747483"/>
    <lineage>
        <taxon>Eukaryota</taxon>
        <taxon>Metazoa</taxon>
        <taxon>Ecdysozoa</taxon>
        <taxon>Arthropoda</taxon>
        <taxon>Chelicerata</taxon>
        <taxon>Arachnida</taxon>
        <taxon>Araneae</taxon>
        <taxon>Araneomorphae</taxon>
        <taxon>Entelegynae</taxon>
        <taxon>Araneoidea</taxon>
        <taxon>Nephilidae</taxon>
        <taxon>Trichonephila</taxon>
        <taxon>Trichonephila inaurata</taxon>
    </lineage>
</organism>
<comment type="caution">
    <text evidence="1">The sequence shown here is derived from an EMBL/GenBank/DDBJ whole genome shotgun (WGS) entry which is preliminary data.</text>
</comment>
<dbReference type="EMBL" id="BMAV01007716">
    <property type="protein sequence ID" value="GFY50778.1"/>
    <property type="molecule type" value="Genomic_DNA"/>
</dbReference>
<name>A0A8X7C1J6_9ARAC</name>
<accession>A0A8X7C1J6</accession>
<protein>
    <submittedName>
        <fullName evidence="1">Uncharacterized protein</fullName>
    </submittedName>
</protein>
<gene>
    <name evidence="1" type="ORF">TNIN_399391</name>
</gene>
<evidence type="ECO:0000313" key="2">
    <source>
        <dbReference type="Proteomes" id="UP000886998"/>
    </source>
</evidence>
<keyword evidence="2" id="KW-1185">Reference proteome</keyword>